<evidence type="ECO:0000313" key="14">
    <source>
        <dbReference type="Proteomes" id="UP001159405"/>
    </source>
</evidence>
<feature type="transmembrane region" description="Helical" evidence="11">
    <location>
        <begin position="165"/>
        <end position="192"/>
    </location>
</feature>
<feature type="domain" description="G-protein coupled receptors family 1 profile" evidence="12">
    <location>
        <begin position="35"/>
        <end position="149"/>
    </location>
</feature>
<dbReference type="Proteomes" id="UP001159405">
    <property type="component" value="Unassembled WGS sequence"/>
</dbReference>
<dbReference type="Gene3D" id="1.20.1070.10">
    <property type="entry name" value="Rhodopsin 7-helix transmembrane proteins"/>
    <property type="match status" value="3"/>
</dbReference>
<feature type="transmembrane region" description="Helical" evidence="11">
    <location>
        <begin position="560"/>
        <end position="584"/>
    </location>
</feature>
<comment type="caution">
    <text evidence="13">The sequence shown here is derived from an EMBL/GenBank/DDBJ whole genome shotgun (WGS) entry which is preliminary data.</text>
</comment>
<keyword evidence="5 10" id="KW-0297">G-protein coupled receptor</keyword>
<evidence type="ECO:0000256" key="10">
    <source>
        <dbReference type="RuleBase" id="RU000688"/>
    </source>
</evidence>
<feature type="transmembrane region" description="Helical" evidence="11">
    <location>
        <begin position="720"/>
        <end position="740"/>
    </location>
</feature>
<feature type="transmembrane region" description="Helical" evidence="11">
    <location>
        <begin position="596"/>
        <end position="621"/>
    </location>
</feature>
<keyword evidence="7 10" id="KW-0675">Receptor</keyword>
<evidence type="ECO:0000256" key="1">
    <source>
        <dbReference type="ARBA" id="ARBA00004651"/>
    </source>
</evidence>
<dbReference type="SMART" id="SM01381">
    <property type="entry name" value="7TM_GPCR_Srsx"/>
    <property type="match status" value="1"/>
</dbReference>
<evidence type="ECO:0000256" key="3">
    <source>
        <dbReference type="ARBA" id="ARBA00022692"/>
    </source>
</evidence>
<feature type="transmembrane region" description="Helical" evidence="11">
    <location>
        <begin position="761"/>
        <end position="784"/>
    </location>
</feature>
<keyword evidence="8" id="KW-0325">Glycoprotein</keyword>
<evidence type="ECO:0000256" key="8">
    <source>
        <dbReference type="ARBA" id="ARBA00023180"/>
    </source>
</evidence>
<keyword evidence="6 11" id="KW-0472">Membrane</keyword>
<feature type="transmembrane region" description="Helical" evidence="11">
    <location>
        <begin position="804"/>
        <end position="823"/>
    </location>
</feature>
<organism evidence="13 14">
    <name type="scientific">Porites lobata</name>
    <dbReference type="NCBI Taxonomy" id="104759"/>
    <lineage>
        <taxon>Eukaryota</taxon>
        <taxon>Metazoa</taxon>
        <taxon>Cnidaria</taxon>
        <taxon>Anthozoa</taxon>
        <taxon>Hexacorallia</taxon>
        <taxon>Scleractinia</taxon>
        <taxon>Fungiina</taxon>
        <taxon>Poritidae</taxon>
        <taxon>Porites</taxon>
    </lineage>
</organism>
<accession>A0ABN8NFJ5</accession>
<keyword evidence="4 11" id="KW-1133">Transmembrane helix</keyword>
<feature type="transmembrane region" description="Helical" evidence="11">
    <location>
        <begin position="235"/>
        <end position="257"/>
    </location>
</feature>
<feature type="domain" description="G-protein coupled receptors family 1 profile" evidence="12">
    <location>
        <begin position="248"/>
        <end position="479"/>
    </location>
</feature>
<feature type="transmembrane region" description="Helical" evidence="11">
    <location>
        <begin position="375"/>
        <end position="401"/>
    </location>
</feature>
<feature type="transmembrane region" description="Helical" evidence="11">
    <location>
        <begin position="95"/>
        <end position="116"/>
    </location>
</feature>
<comment type="similarity">
    <text evidence="10">Belongs to the G-protein coupled receptor 1 family.</text>
</comment>
<dbReference type="PRINTS" id="PR00237">
    <property type="entry name" value="GPCRRHODOPSN"/>
</dbReference>
<dbReference type="SUPFAM" id="SSF81321">
    <property type="entry name" value="Family A G protein-coupled receptor-like"/>
    <property type="match status" value="3"/>
</dbReference>
<feature type="transmembrane region" description="Helical" evidence="11">
    <location>
        <begin position="676"/>
        <end position="700"/>
    </location>
</feature>
<evidence type="ECO:0000256" key="2">
    <source>
        <dbReference type="ARBA" id="ARBA00022475"/>
    </source>
</evidence>
<feature type="transmembrane region" description="Helical" evidence="11">
    <location>
        <begin position="56"/>
        <end position="75"/>
    </location>
</feature>
<feature type="transmembrane region" description="Helical" evidence="11">
    <location>
        <begin position="493"/>
        <end position="512"/>
    </location>
</feature>
<proteinExistence type="inferred from homology"/>
<protein>
    <recommendedName>
        <fullName evidence="12">G-protein coupled receptors family 1 profile domain-containing protein</fullName>
    </recommendedName>
</protein>
<dbReference type="PANTHER" id="PTHR24246:SF27">
    <property type="entry name" value="ADENOSINE RECEPTOR, ISOFORM A"/>
    <property type="match status" value="1"/>
</dbReference>
<feature type="transmembrane region" description="Helical" evidence="11">
    <location>
        <begin position="460"/>
        <end position="481"/>
    </location>
</feature>
<feature type="domain" description="G-protein coupled receptors family 1 profile" evidence="12">
    <location>
        <begin position="576"/>
        <end position="823"/>
    </location>
</feature>
<keyword evidence="2" id="KW-1003">Cell membrane</keyword>
<feature type="transmembrane region" description="Helical" evidence="11">
    <location>
        <begin position="269"/>
        <end position="289"/>
    </location>
</feature>
<evidence type="ECO:0000256" key="5">
    <source>
        <dbReference type="ARBA" id="ARBA00023040"/>
    </source>
</evidence>
<dbReference type="CDD" id="cd00637">
    <property type="entry name" value="7tm_classA_rhodopsin-like"/>
    <property type="match status" value="3"/>
</dbReference>
<dbReference type="InterPro" id="IPR017452">
    <property type="entry name" value="GPCR_Rhodpsn_7TM"/>
</dbReference>
<dbReference type="EMBL" id="CALNXK010000020">
    <property type="protein sequence ID" value="CAH3107562.1"/>
    <property type="molecule type" value="Genomic_DNA"/>
</dbReference>
<sequence length="844" mass="95584">MNVSLKTTKDCSLPLYQGIALITANAIVCVFGSLGNLLVCFAIVTNPRLRRCSNYLLFSLAIADLIVTLVCEPLLLEMFYNRTFVHGCKPSLERLYSILANLSCSASVVHLACISVDRFIAVVFPLHHEIVMKKCGLKIMLIASWAFPISAPILMVVLPPSFPKGFLAIASFAFSYFVVIFSYLLIMVFLLIHKRKRKRLRARAVSCIRPDDNMNESLKNANSCSLPPAHGIPLIAINVIICVLGSLGNFLVCLAITTNSRLRRASNYLLFSLAIADLIVTLVCEPLLLEVIIQRTFFHECTKRLQRTYSILSQISCSSSVFHMVAISFDRFVAVVFPLRHKNFIEGCGLKFMLIISWSLPILLTQTAVPFPWLMFMAMTSFSLSYFVIIFSYFMIAVFLFRYKKKRKDLRARTVSIKFTSRREVRVAYTLAIATGVFTVCWVPVKTVRFVIGMKPNSPFYMWLRTLALSNSAMNFLIYSARMRAFKEAYLSIFQKMSLVPLVNFCVGTKIIPTKASVYTRERCQLGSVPRYGVYISPDDSMNESSKNENNCFLPMAHGIALITINAIVCVFGSLGNFLVCLAIATNPHLRRASNYLLFSLAIADLIVTLVCEPLFIGDIIQRTFLYDCKADLYYRLSILSYISCASSVLHMAAISVDRFLAVAFPLRHKNFMEKWGLKVMLIVSWSIPVFKGILVHVLWHVIPLLSYRASQYLLSGTFFVSFFLILFFYFLIVVFLLRYKRKREQLCAARNVSVRLTSRIEVRVTCTLAIAIGIFTACWAPGFAVSIFARMDKKLFIRPKTPLGMWIATLALSNSAMNFLIYSAKILDFREAYVSIIRKMLRL</sequence>
<evidence type="ECO:0000256" key="6">
    <source>
        <dbReference type="ARBA" id="ARBA00023136"/>
    </source>
</evidence>
<keyword evidence="9 10" id="KW-0807">Transducer</keyword>
<reference evidence="13 14" key="1">
    <citation type="submission" date="2022-05" db="EMBL/GenBank/DDBJ databases">
        <authorList>
            <consortium name="Genoscope - CEA"/>
            <person name="William W."/>
        </authorList>
    </citation>
    <scope>NUCLEOTIDE SEQUENCE [LARGE SCALE GENOMIC DNA]</scope>
</reference>
<keyword evidence="3 10" id="KW-0812">Transmembrane</keyword>
<feature type="transmembrane region" description="Helical" evidence="11">
    <location>
        <begin position="137"/>
        <end position="159"/>
    </location>
</feature>
<dbReference type="InterPro" id="IPR000276">
    <property type="entry name" value="GPCR_Rhodpsn"/>
</dbReference>
<keyword evidence="14" id="KW-1185">Reference proteome</keyword>
<dbReference type="PROSITE" id="PS00237">
    <property type="entry name" value="G_PROTEIN_RECEP_F1_1"/>
    <property type="match status" value="2"/>
</dbReference>
<evidence type="ECO:0000256" key="11">
    <source>
        <dbReference type="SAM" id="Phobius"/>
    </source>
</evidence>
<comment type="subcellular location">
    <subcellularLocation>
        <location evidence="1">Cell membrane</location>
        <topology evidence="1">Multi-pass membrane protein</topology>
    </subcellularLocation>
</comment>
<feature type="transmembrane region" description="Helical" evidence="11">
    <location>
        <begin position="350"/>
        <end position="369"/>
    </location>
</feature>
<dbReference type="PROSITE" id="PS50262">
    <property type="entry name" value="G_PROTEIN_RECEP_F1_2"/>
    <property type="match status" value="3"/>
</dbReference>
<feature type="transmembrane region" description="Helical" evidence="11">
    <location>
        <begin position="20"/>
        <end position="44"/>
    </location>
</feature>
<evidence type="ECO:0000313" key="13">
    <source>
        <dbReference type="EMBL" id="CAH3107562.1"/>
    </source>
</evidence>
<gene>
    <name evidence="13" type="ORF">PLOB_00016724</name>
</gene>
<evidence type="ECO:0000259" key="12">
    <source>
        <dbReference type="PROSITE" id="PS50262"/>
    </source>
</evidence>
<dbReference type="Pfam" id="PF00001">
    <property type="entry name" value="7tm_1"/>
    <property type="match status" value="4"/>
</dbReference>
<evidence type="ECO:0000256" key="7">
    <source>
        <dbReference type="ARBA" id="ARBA00023170"/>
    </source>
</evidence>
<dbReference type="PANTHER" id="PTHR24246">
    <property type="entry name" value="OLFACTORY RECEPTOR AND ADENOSINE RECEPTOR"/>
    <property type="match status" value="1"/>
</dbReference>
<name>A0ABN8NFJ5_9CNID</name>
<feature type="transmembrane region" description="Helical" evidence="11">
    <location>
        <begin position="633"/>
        <end position="655"/>
    </location>
</feature>
<evidence type="ECO:0000256" key="4">
    <source>
        <dbReference type="ARBA" id="ARBA00022989"/>
    </source>
</evidence>
<evidence type="ECO:0000256" key="9">
    <source>
        <dbReference type="ARBA" id="ARBA00023224"/>
    </source>
</evidence>
<feature type="transmembrane region" description="Helical" evidence="11">
    <location>
        <begin position="427"/>
        <end position="445"/>
    </location>
</feature>